<dbReference type="PROSITE" id="PS50181">
    <property type="entry name" value="FBOX"/>
    <property type="match status" value="1"/>
</dbReference>
<dbReference type="InterPro" id="IPR053772">
    <property type="entry name" value="At1g61320/At1g61330-like"/>
</dbReference>
<evidence type="ECO:0000313" key="3">
    <source>
        <dbReference type="Proteomes" id="UP000238479"/>
    </source>
</evidence>
<dbReference type="Pfam" id="PF00646">
    <property type="entry name" value="F-box"/>
    <property type="match status" value="1"/>
</dbReference>
<feature type="domain" description="F-box" evidence="1">
    <location>
        <begin position="18"/>
        <end position="54"/>
    </location>
</feature>
<dbReference type="Gene3D" id="3.80.10.10">
    <property type="entry name" value="Ribonuclease Inhibitor"/>
    <property type="match status" value="1"/>
</dbReference>
<evidence type="ECO:0000259" key="1">
    <source>
        <dbReference type="PROSITE" id="PS50181"/>
    </source>
</evidence>
<accession>A0A2P6S4D7</accession>
<dbReference type="InterPro" id="IPR055357">
    <property type="entry name" value="LRR_At1g61320_AtMIF1"/>
</dbReference>
<evidence type="ECO:0000313" key="2">
    <source>
        <dbReference type="EMBL" id="PRQ53538.1"/>
    </source>
</evidence>
<dbReference type="Proteomes" id="UP000238479">
    <property type="component" value="Chromosome 2"/>
</dbReference>
<dbReference type="EMBL" id="PDCK01000040">
    <property type="protein sequence ID" value="PRQ53538.1"/>
    <property type="molecule type" value="Genomic_DNA"/>
</dbReference>
<dbReference type="InterPro" id="IPR036047">
    <property type="entry name" value="F-box-like_dom_sf"/>
</dbReference>
<organism evidence="2 3">
    <name type="scientific">Rosa chinensis</name>
    <name type="common">China rose</name>
    <dbReference type="NCBI Taxonomy" id="74649"/>
    <lineage>
        <taxon>Eukaryota</taxon>
        <taxon>Viridiplantae</taxon>
        <taxon>Streptophyta</taxon>
        <taxon>Embryophyta</taxon>
        <taxon>Tracheophyta</taxon>
        <taxon>Spermatophyta</taxon>
        <taxon>Magnoliopsida</taxon>
        <taxon>eudicotyledons</taxon>
        <taxon>Gunneridae</taxon>
        <taxon>Pentapetalae</taxon>
        <taxon>rosids</taxon>
        <taxon>fabids</taxon>
        <taxon>Rosales</taxon>
        <taxon>Rosaceae</taxon>
        <taxon>Rosoideae</taxon>
        <taxon>Rosoideae incertae sedis</taxon>
        <taxon>Rosa</taxon>
    </lineage>
</organism>
<proteinExistence type="predicted"/>
<reference evidence="2 3" key="1">
    <citation type="journal article" date="2018" name="Nat. Genet.">
        <title>The Rosa genome provides new insights in the design of modern roses.</title>
        <authorList>
            <person name="Bendahmane M."/>
        </authorList>
    </citation>
    <scope>NUCLEOTIDE SEQUENCE [LARGE SCALE GENOMIC DNA]</scope>
    <source>
        <strain evidence="3">cv. Old Blush</strain>
    </source>
</reference>
<dbReference type="Gene3D" id="1.20.1280.50">
    <property type="match status" value="1"/>
</dbReference>
<dbReference type="AlphaFoldDB" id="A0A2P6S4D7"/>
<gene>
    <name evidence="2" type="ORF">RchiOBHm_Chr2g0167601</name>
</gene>
<name>A0A2P6S4D7_ROSCH</name>
<dbReference type="CDD" id="cd22160">
    <property type="entry name" value="F-box_AtFBL13-like"/>
    <property type="match status" value="1"/>
</dbReference>
<dbReference type="PANTHER" id="PTHR34145:SF28">
    <property type="entry name" value="F-BOX DOMAIN-CONTAINING PROTEIN"/>
    <property type="match status" value="1"/>
</dbReference>
<dbReference type="SUPFAM" id="SSF81383">
    <property type="entry name" value="F-box domain"/>
    <property type="match status" value="1"/>
</dbReference>
<dbReference type="PANTHER" id="PTHR34145">
    <property type="entry name" value="OS02G0105600 PROTEIN"/>
    <property type="match status" value="1"/>
</dbReference>
<dbReference type="Pfam" id="PF23622">
    <property type="entry name" value="LRR_At1g61320_AtMIF1"/>
    <property type="match status" value="1"/>
</dbReference>
<dbReference type="SMART" id="SM00256">
    <property type="entry name" value="FBOX"/>
    <property type="match status" value="1"/>
</dbReference>
<comment type="caution">
    <text evidence="2">The sequence shown here is derived from an EMBL/GenBank/DDBJ whole genome shotgun (WGS) entry which is preliminary data.</text>
</comment>
<sequence>MDDQSQRGIISTAEGESKDWINELPDCILSSILSLLTIKDAAVTSIVSRQWRNLWKTRPPNLELDIVNIFGSVYAPLIEPYRSILSVTSCSLQFDRQCYIKRVNEVLELYSGNKLDSFKVAFFLIENLLKILINGFIQLETLSLNDVEVDPEFLARLFSACVLLERFTLNTCDVRSNLIIGPSLHLHDLKVLTCYRLGRIEIDAVNLYSLEYDGYNTEISFMRTPRLARCFFKGWSIGPVPHVLTQLPLYSELATLHLQIRNNFEHIPQTFPTLKNLKQVKLDLLMLDFELGSVLNILKAAPLLEELIITTRAPDYHGEMRNLSTFSHNHLRKIKMQGFQGMWFKIELAICLLKIATKLEVMVIDPLGSYYVGDGRWVKMTCCYQDGNEDENPEEYDDPGDENVDNVPYELLRWQNRGRAAVQERLKDVKTDAQVFIL</sequence>
<dbReference type="InterPro" id="IPR032675">
    <property type="entry name" value="LRR_dom_sf"/>
</dbReference>
<dbReference type="Gramene" id="PRQ53538">
    <property type="protein sequence ID" value="PRQ53538"/>
    <property type="gene ID" value="RchiOBHm_Chr2g0167601"/>
</dbReference>
<protein>
    <submittedName>
        <fullName evidence="2">Putative F-box domain, leucine-rich repeat domain, L domain-containing protein</fullName>
    </submittedName>
</protein>
<keyword evidence="3" id="KW-1185">Reference proteome</keyword>
<dbReference type="InterPro" id="IPR053781">
    <property type="entry name" value="F-box_AtFBL13-like"/>
</dbReference>
<dbReference type="SUPFAM" id="SSF52047">
    <property type="entry name" value="RNI-like"/>
    <property type="match status" value="1"/>
</dbReference>
<dbReference type="InterPro" id="IPR001810">
    <property type="entry name" value="F-box_dom"/>
</dbReference>